<sequence length="68" mass="7609">MLAVLGSRKVATVLFDGKRKMIIFEMEIEEEEDDTELSHLEFLEFVPKVIAKVAIMLVKRNSADGLGG</sequence>
<dbReference type="EMBL" id="CM000366">
    <property type="protein sequence ID" value="EDX17855.1"/>
    <property type="molecule type" value="Genomic_DNA"/>
</dbReference>
<dbReference type="HOGENOM" id="CLU_2796720_0_0_1"/>
<gene>
    <name evidence="1" type="primary">Dsim\GD15874</name>
    <name evidence="1" type="ORF">Dsim_GD15874</name>
</gene>
<dbReference type="STRING" id="7240.B4R4K1"/>
<protein>
    <submittedName>
        <fullName evidence="1">GD15874</fullName>
    </submittedName>
</protein>
<dbReference type="Proteomes" id="UP000000304">
    <property type="component" value="Chromosome X"/>
</dbReference>
<evidence type="ECO:0000313" key="1">
    <source>
        <dbReference type="EMBL" id="EDX17855.1"/>
    </source>
</evidence>
<proteinExistence type="predicted"/>
<keyword evidence="2" id="KW-1185">Reference proteome</keyword>
<name>B4R4K1_DROSI</name>
<evidence type="ECO:0000313" key="2">
    <source>
        <dbReference type="Proteomes" id="UP000000304"/>
    </source>
</evidence>
<accession>B4R4K1</accession>
<reference evidence="1 2" key="1">
    <citation type="journal article" date="2007" name="Nature">
        <title>Evolution of genes and genomes on the Drosophila phylogeny.</title>
        <authorList>
            <consortium name="Drosophila 12 Genomes Consortium"/>
            <person name="Clark A.G."/>
            <person name="Eisen M.B."/>
            <person name="Smith D.R."/>
            <person name="Bergman C.M."/>
            <person name="Oliver B."/>
            <person name="Markow T.A."/>
            <person name="Kaufman T.C."/>
            <person name="Kellis M."/>
            <person name="Gelbart W."/>
            <person name="Iyer V.N."/>
            <person name="Pollard D.A."/>
            <person name="Sackton T.B."/>
            <person name="Larracuente A.M."/>
            <person name="Singh N.D."/>
            <person name="Abad J.P."/>
            <person name="Abt D.N."/>
            <person name="Adryan B."/>
            <person name="Aguade M."/>
            <person name="Akashi H."/>
            <person name="Anderson W.W."/>
            <person name="Aquadro C.F."/>
            <person name="Ardell D.H."/>
            <person name="Arguello R."/>
            <person name="Artieri C.G."/>
            <person name="Barbash D.A."/>
            <person name="Barker D."/>
            <person name="Barsanti P."/>
            <person name="Batterham P."/>
            <person name="Batzoglou S."/>
            <person name="Begun D."/>
            <person name="Bhutkar A."/>
            <person name="Blanco E."/>
            <person name="Bosak S.A."/>
            <person name="Bradley R.K."/>
            <person name="Brand A.D."/>
            <person name="Brent M.R."/>
            <person name="Brooks A.N."/>
            <person name="Brown R.H."/>
            <person name="Butlin R.K."/>
            <person name="Caggese C."/>
            <person name="Calvi B.R."/>
            <person name="Bernardo de Carvalho A."/>
            <person name="Caspi A."/>
            <person name="Castrezana S."/>
            <person name="Celniker S.E."/>
            <person name="Chang J.L."/>
            <person name="Chapple C."/>
            <person name="Chatterji S."/>
            <person name="Chinwalla A."/>
            <person name="Civetta A."/>
            <person name="Clifton S.W."/>
            <person name="Comeron J.M."/>
            <person name="Costello J.C."/>
            <person name="Coyne J.A."/>
            <person name="Daub J."/>
            <person name="David R.G."/>
            <person name="Delcher A.L."/>
            <person name="Delehaunty K."/>
            <person name="Do C.B."/>
            <person name="Ebling H."/>
            <person name="Edwards K."/>
            <person name="Eickbush T."/>
            <person name="Evans J.D."/>
            <person name="Filipski A."/>
            <person name="Findeiss S."/>
            <person name="Freyhult E."/>
            <person name="Fulton L."/>
            <person name="Fulton R."/>
            <person name="Garcia A.C."/>
            <person name="Gardiner A."/>
            <person name="Garfield D.A."/>
            <person name="Garvin B.E."/>
            <person name="Gibson G."/>
            <person name="Gilbert D."/>
            <person name="Gnerre S."/>
            <person name="Godfrey J."/>
            <person name="Good R."/>
            <person name="Gotea V."/>
            <person name="Gravely B."/>
            <person name="Greenberg A.J."/>
            <person name="Griffiths-Jones S."/>
            <person name="Gross S."/>
            <person name="Guigo R."/>
            <person name="Gustafson E.A."/>
            <person name="Haerty W."/>
            <person name="Hahn M.W."/>
            <person name="Halligan D.L."/>
            <person name="Halpern A.L."/>
            <person name="Halter G.M."/>
            <person name="Han M.V."/>
            <person name="Heger A."/>
            <person name="Hillier L."/>
            <person name="Hinrichs A.S."/>
            <person name="Holmes I."/>
            <person name="Hoskins R.A."/>
            <person name="Hubisz M.J."/>
            <person name="Hultmark D."/>
            <person name="Huntley M.A."/>
            <person name="Jaffe D.B."/>
            <person name="Jagadeeshan S."/>
            <person name="Jeck W.R."/>
            <person name="Johnson J."/>
            <person name="Jones C.D."/>
            <person name="Jordan W.C."/>
            <person name="Karpen G.H."/>
            <person name="Kataoka E."/>
            <person name="Keightley P.D."/>
            <person name="Kheradpour P."/>
            <person name="Kirkness E.F."/>
            <person name="Koerich L.B."/>
            <person name="Kristiansen K."/>
            <person name="Kudrna D."/>
            <person name="Kulathinal R.J."/>
            <person name="Kumar S."/>
            <person name="Kwok R."/>
            <person name="Lander E."/>
            <person name="Langley C.H."/>
            <person name="Lapoint R."/>
            <person name="Lazzaro B.P."/>
            <person name="Lee S.J."/>
            <person name="Levesque L."/>
            <person name="Li R."/>
            <person name="Lin C.F."/>
            <person name="Lin M.F."/>
            <person name="Lindblad-Toh K."/>
            <person name="Llopart A."/>
            <person name="Long M."/>
            <person name="Low L."/>
            <person name="Lozovsky E."/>
            <person name="Lu J."/>
            <person name="Luo M."/>
            <person name="Machado C.A."/>
            <person name="Makalowski W."/>
            <person name="Marzo M."/>
            <person name="Matsuda M."/>
            <person name="Matzkin L."/>
            <person name="McAllister B."/>
            <person name="McBride C.S."/>
            <person name="McKernan B."/>
            <person name="McKernan K."/>
            <person name="Mendez-Lago M."/>
            <person name="Minx P."/>
            <person name="Mollenhauer M.U."/>
            <person name="Montooth K."/>
            <person name="Mount S.M."/>
            <person name="Mu X."/>
            <person name="Myers E."/>
            <person name="Negre B."/>
            <person name="Newfeld S."/>
            <person name="Nielsen R."/>
            <person name="Noor M.A."/>
            <person name="O'Grady P."/>
            <person name="Pachter L."/>
            <person name="Papaceit M."/>
            <person name="Parisi M.J."/>
            <person name="Parisi M."/>
            <person name="Parts L."/>
            <person name="Pedersen J.S."/>
            <person name="Pesole G."/>
            <person name="Phillippy A.M."/>
            <person name="Ponting C.P."/>
            <person name="Pop M."/>
            <person name="Porcelli D."/>
            <person name="Powell J.R."/>
            <person name="Prohaska S."/>
            <person name="Pruitt K."/>
            <person name="Puig M."/>
            <person name="Quesneville H."/>
            <person name="Ram K.R."/>
            <person name="Rand D."/>
            <person name="Rasmussen M.D."/>
            <person name="Reed L.K."/>
            <person name="Reenan R."/>
            <person name="Reily A."/>
            <person name="Remington K.A."/>
            <person name="Rieger T.T."/>
            <person name="Ritchie M.G."/>
            <person name="Robin C."/>
            <person name="Rogers Y.H."/>
            <person name="Rohde C."/>
            <person name="Rozas J."/>
            <person name="Rubenfield M.J."/>
            <person name="Ruiz A."/>
            <person name="Russo S."/>
            <person name="Salzberg S.L."/>
            <person name="Sanchez-Gracia A."/>
            <person name="Saranga D.J."/>
            <person name="Sato H."/>
            <person name="Schaeffer S.W."/>
            <person name="Schatz M.C."/>
            <person name="Schlenke T."/>
            <person name="Schwartz R."/>
            <person name="Segarra C."/>
            <person name="Singh R.S."/>
            <person name="Sirot L."/>
            <person name="Sirota M."/>
            <person name="Sisneros N.B."/>
            <person name="Smith C.D."/>
            <person name="Smith T.F."/>
            <person name="Spieth J."/>
            <person name="Stage D.E."/>
            <person name="Stark A."/>
            <person name="Stephan W."/>
            <person name="Strausberg R.L."/>
            <person name="Strempel S."/>
            <person name="Sturgill D."/>
            <person name="Sutton G."/>
            <person name="Sutton G.G."/>
            <person name="Tao W."/>
            <person name="Teichmann S."/>
            <person name="Tobari Y.N."/>
            <person name="Tomimura Y."/>
            <person name="Tsolas J.M."/>
            <person name="Valente V.L."/>
            <person name="Venter E."/>
            <person name="Venter J.C."/>
            <person name="Vicario S."/>
            <person name="Vieira F.G."/>
            <person name="Vilella A.J."/>
            <person name="Villasante A."/>
            <person name="Walenz B."/>
            <person name="Wang J."/>
            <person name="Wasserman M."/>
            <person name="Watts T."/>
            <person name="Wilson D."/>
            <person name="Wilson R.K."/>
            <person name="Wing R.A."/>
            <person name="Wolfner M.F."/>
            <person name="Wong A."/>
            <person name="Wong G.K."/>
            <person name="Wu C.I."/>
            <person name="Wu G."/>
            <person name="Yamamoto D."/>
            <person name="Yang H.P."/>
            <person name="Yang S.P."/>
            <person name="Yorke J.A."/>
            <person name="Yoshida K."/>
            <person name="Zdobnov E."/>
            <person name="Zhang P."/>
            <person name="Zhang Y."/>
            <person name="Zimin A.V."/>
            <person name="Baldwin J."/>
            <person name="Abdouelleil A."/>
            <person name="Abdulkadir J."/>
            <person name="Abebe A."/>
            <person name="Abera B."/>
            <person name="Abreu J."/>
            <person name="Acer S.C."/>
            <person name="Aftuck L."/>
            <person name="Alexander A."/>
            <person name="An P."/>
            <person name="Anderson E."/>
            <person name="Anderson S."/>
            <person name="Arachi H."/>
            <person name="Azer M."/>
            <person name="Bachantsang P."/>
            <person name="Barry A."/>
            <person name="Bayul T."/>
            <person name="Berlin A."/>
            <person name="Bessette D."/>
            <person name="Bloom T."/>
            <person name="Blye J."/>
            <person name="Boguslavskiy L."/>
            <person name="Bonnet C."/>
            <person name="Boukhgalter B."/>
            <person name="Bourzgui I."/>
            <person name="Brown A."/>
            <person name="Cahill P."/>
            <person name="Channer S."/>
            <person name="Cheshatsang Y."/>
            <person name="Chuda L."/>
            <person name="Citroen M."/>
            <person name="Collymore A."/>
            <person name="Cooke P."/>
            <person name="Costello M."/>
            <person name="D'Aco K."/>
            <person name="Daza R."/>
            <person name="De Haan G."/>
            <person name="DeGray S."/>
            <person name="DeMaso C."/>
            <person name="Dhargay N."/>
            <person name="Dooley K."/>
            <person name="Dooley E."/>
            <person name="Doricent M."/>
            <person name="Dorje P."/>
            <person name="Dorjee K."/>
            <person name="Dupes A."/>
            <person name="Elong R."/>
            <person name="Falk J."/>
            <person name="Farina A."/>
            <person name="Faro S."/>
            <person name="Ferguson D."/>
            <person name="Fisher S."/>
            <person name="Foley C.D."/>
            <person name="Franke A."/>
            <person name="Friedrich D."/>
            <person name="Gadbois L."/>
            <person name="Gearin G."/>
            <person name="Gearin C.R."/>
            <person name="Giannoukos G."/>
            <person name="Goode T."/>
            <person name="Graham J."/>
            <person name="Grandbois E."/>
            <person name="Grewal S."/>
            <person name="Gyaltsen K."/>
            <person name="Hafez N."/>
            <person name="Hagos B."/>
            <person name="Hall J."/>
            <person name="Henson C."/>
            <person name="Hollinger A."/>
            <person name="Honan T."/>
            <person name="Huard M.D."/>
            <person name="Hughes L."/>
            <person name="Hurhula B."/>
            <person name="Husby M.E."/>
            <person name="Kamat A."/>
            <person name="Kanga B."/>
            <person name="Kashin S."/>
            <person name="Khazanovich D."/>
            <person name="Kisner P."/>
            <person name="Lance K."/>
            <person name="Lara M."/>
            <person name="Lee W."/>
            <person name="Lennon N."/>
            <person name="Letendre F."/>
            <person name="LeVine R."/>
            <person name="Lipovsky A."/>
            <person name="Liu X."/>
            <person name="Liu J."/>
            <person name="Liu S."/>
            <person name="Lokyitsang T."/>
            <person name="Lokyitsang Y."/>
            <person name="Lubonja R."/>
            <person name="Lui A."/>
            <person name="MacDonald P."/>
            <person name="Magnisalis V."/>
            <person name="Maru K."/>
            <person name="Matthews C."/>
            <person name="McCusker W."/>
            <person name="McDonough S."/>
            <person name="Mehta T."/>
            <person name="Meldrim J."/>
            <person name="Meneus L."/>
            <person name="Mihai O."/>
            <person name="Mihalev A."/>
            <person name="Mihova T."/>
            <person name="Mittelman R."/>
            <person name="Mlenga V."/>
            <person name="Montmayeur A."/>
            <person name="Mulrain L."/>
            <person name="Navidi A."/>
            <person name="Naylor J."/>
            <person name="Negash T."/>
            <person name="Nguyen T."/>
            <person name="Nguyen N."/>
            <person name="Nicol R."/>
            <person name="Norbu C."/>
            <person name="Norbu N."/>
            <person name="Novod N."/>
            <person name="O'Neill B."/>
            <person name="Osman S."/>
            <person name="Markiewicz E."/>
            <person name="Oyono O.L."/>
            <person name="Patti C."/>
            <person name="Phunkhang P."/>
            <person name="Pierre F."/>
            <person name="Priest M."/>
            <person name="Raghuraman S."/>
            <person name="Rege F."/>
            <person name="Reyes R."/>
            <person name="Rise C."/>
            <person name="Rogov P."/>
            <person name="Ross K."/>
            <person name="Ryan E."/>
            <person name="Settipalli S."/>
            <person name="Shea T."/>
            <person name="Sherpa N."/>
            <person name="Shi L."/>
            <person name="Shih D."/>
            <person name="Sparrow T."/>
            <person name="Spaulding J."/>
            <person name="Stalker J."/>
            <person name="Stange-Thomann N."/>
            <person name="Stavropoulos S."/>
            <person name="Stone C."/>
            <person name="Strader C."/>
            <person name="Tesfaye S."/>
            <person name="Thomson T."/>
            <person name="Thoulutsang Y."/>
            <person name="Thoulutsang D."/>
            <person name="Topham K."/>
            <person name="Topping I."/>
            <person name="Tsamla T."/>
            <person name="Vassiliev H."/>
            <person name="Vo A."/>
            <person name="Wangchuk T."/>
            <person name="Wangdi T."/>
            <person name="Weiand M."/>
            <person name="Wilkinson J."/>
            <person name="Wilson A."/>
            <person name="Yadav S."/>
            <person name="Young G."/>
            <person name="Yu Q."/>
            <person name="Zembek L."/>
            <person name="Zhong D."/>
            <person name="Zimmer A."/>
            <person name="Zwirko Z."/>
            <person name="Jaffe D.B."/>
            <person name="Alvarez P."/>
            <person name="Brockman W."/>
            <person name="Butler J."/>
            <person name="Chin C."/>
            <person name="Gnerre S."/>
            <person name="Grabherr M."/>
            <person name="Kleber M."/>
            <person name="Mauceli E."/>
            <person name="MacCallum I."/>
        </authorList>
    </citation>
    <scope>NUCLEOTIDE SEQUENCE [LARGE SCALE GENOMIC DNA]</scope>
    <source>
        <strain evidence="2">white501</strain>
    </source>
</reference>
<organism evidence="1 2">
    <name type="scientific">Drosophila simulans</name>
    <name type="common">Fruit fly</name>
    <dbReference type="NCBI Taxonomy" id="7240"/>
    <lineage>
        <taxon>Eukaryota</taxon>
        <taxon>Metazoa</taxon>
        <taxon>Ecdysozoa</taxon>
        <taxon>Arthropoda</taxon>
        <taxon>Hexapoda</taxon>
        <taxon>Insecta</taxon>
        <taxon>Pterygota</taxon>
        <taxon>Neoptera</taxon>
        <taxon>Endopterygota</taxon>
        <taxon>Diptera</taxon>
        <taxon>Brachycera</taxon>
        <taxon>Muscomorpha</taxon>
        <taxon>Ephydroidea</taxon>
        <taxon>Drosophilidae</taxon>
        <taxon>Drosophila</taxon>
        <taxon>Sophophora</taxon>
    </lineage>
</organism>
<dbReference type="AlphaFoldDB" id="B4R4K1"/>
<dbReference type="OMA" id="VAIMLVK"/>